<dbReference type="KEGG" id="dej:AWY79_15390"/>
<dbReference type="Gene3D" id="3.30.70.260">
    <property type="match status" value="1"/>
</dbReference>
<keyword evidence="1 3" id="KW-0554">One-carbon metabolism</keyword>
<sequence length="293" mass="33604">MTESKESTVRLLITCPDQPGIVAAVSGYLHRKNANIIHSDQHSTDPEGGRFFMRNEFFLPGLDMDGLDDLRREFAEEVTNGFVMDWSLNPVWIPKKMAILCSKVDHALMELLWRSKRGDLETEVSMVISNHPTLRREVENFDVPFHHVPVGPTLRDKVTAEDAMIELMEGNADLIVLARYMQILTSDFVKRYERRIINIHHSFLPAFVGADPYRRAHERGVKLIGATAHYVTEKLDEGPIIEQDVIRVTHSHTVDDLKRLGGDIERHVLARAVKWHLEDRVIVDGNKTIVFRR</sequence>
<dbReference type="NCBIfam" id="TIGR00655">
    <property type="entry name" value="PurU"/>
    <property type="match status" value="1"/>
</dbReference>
<evidence type="ECO:0000256" key="2">
    <source>
        <dbReference type="ARBA" id="ARBA00022801"/>
    </source>
</evidence>
<name>A0A126QRQ3_9BACT</name>
<dbReference type="GO" id="GO:0006730">
    <property type="term" value="P:one-carbon metabolic process"/>
    <property type="evidence" value="ECO:0007669"/>
    <property type="project" value="UniProtKB-KW"/>
</dbReference>
<dbReference type="Pfam" id="PF00551">
    <property type="entry name" value="Formyl_trans_N"/>
    <property type="match status" value="1"/>
</dbReference>
<keyword evidence="8" id="KW-1185">Reference proteome</keyword>
<dbReference type="CDD" id="cd08648">
    <property type="entry name" value="FMT_core_Formyl-FH4-Hydrolase_C"/>
    <property type="match status" value="1"/>
</dbReference>
<dbReference type="EMBL" id="SOBK01000002">
    <property type="protein sequence ID" value="TDT90680.1"/>
    <property type="molecule type" value="Genomic_DNA"/>
</dbReference>
<dbReference type="AlphaFoldDB" id="A0A126QRQ3"/>
<dbReference type="InterPro" id="IPR002912">
    <property type="entry name" value="ACT_dom"/>
</dbReference>
<keyword evidence="3" id="KW-0658">Purine biosynthesis</keyword>
<proteinExistence type="inferred from homology"/>
<dbReference type="Pfam" id="PF01842">
    <property type="entry name" value="ACT"/>
    <property type="match status" value="1"/>
</dbReference>
<protein>
    <recommendedName>
        <fullName evidence="3 4">Formyltetrahydrofolate deformylase</fullName>
        <ecNumber evidence="3 4">3.5.1.10</ecNumber>
    </recommendedName>
    <alternativeName>
        <fullName evidence="3">Formyl-FH(4) hydrolase</fullName>
    </alternativeName>
</protein>
<gene>
    <name evidence="3" type="primary">purU</name>
    <name evidence="6" type="ORF">AWY79_15390</name>
    <name evidence="7" type="ORF">EDC59_102110</name>
</gene>
<dbReference type="HAMAP" id="MF_01927">
    <property type="entry name" value="PurU"/>
    <property type="match status" value="1"/>
</dbReference>
<dbReference type="PIRSF" id="PIRSF036480">
    <property type="entry name" value="FormyFH4_hydr"/>
    <property type="match status" value="1"/>
</dbReference>
<dbReference type="GO" id="GO:0006189">
    <property type="term" value="P:'de novo' IMP biosynthetic process"/>
    <property type="evidence" value="ECO:0007669"/>
    <property type="project" value="UniProtKB-UniRule"/>
</dbReference>
<accession>A0A126QRQ3</accession>
<dbReference type="SUPFAM" id="SSF55021">
    <property type="entry name" value="ACT-like"/>
    <property type="match status" value="1"/>
</dbReference>
<dbReference type="SUPFAM" id="SSF53328">
    <property type="entry name" value="Formyltransferase"/>
    <property type="match status" value="1"/>
</dbReference>
<dbReference type="PANTHER" id="PTHR42706:SF1">
    <property type="entry name" value="FORMYLTETRAHYDROFOLATE DEFORMYLASE 2, MITOCHONDRIAL"/>
    <property type="match status" value="1"/>
</dbReference>
<dbReference type="EMBL" id="CP014206">
    <property type="protein sequence ID" value="AMK12386.1"/>
    <property type="molecule type" value="Genomic_DNA"/>
</dbReference>
<dbReference type="EC" id="3.5.1.10" evidence="3 4"/>
<dbReference type="CDD" id="cd04875">
    <property type="entry name" value="ACT_F4HF-DF"/>
    <property type="match status" value="1"/>
</dbReference>
<dbReference type="PANTHER" id="PTHR42706">
    <property type="entry name" value="FORMYLTETRAHYDROFOLATE DEFORMYLASE"/>
    <property type="match status" value="1"/>
</dbReference>
<reference evidence="7 9" key="2">
    <citation type="submission" date="2019-03" db="EMBL/GenBank/DDBJ databases">
        <title>Genomic Encyclopedia of Type Strains, Phase IV (KMG-IV): sequencing the most valuable type-strain genomes for metagenomic binning, comparative biology and taxonomic classification.</title>
        <authorList>
            <person name="Goeker M."/>
        </authorList>
    </citation>
    <scope>NUCLEOTIDE SEQUENCE [LARGE SCALE GENOMIC DNA]</scope>
    <source>
        <strain evidence="7 9">DSM 101483</strain>
    </source>
</reference>
<evidence type="ECO:0000256" key="3">
    <source>
        <dbReference type="HAMAP-Rule" id="MF_01927"/>
    </source>
</evidence>
<dbReference type="RefSeq" id="WP_066805897.1">
    <property type="nucleotide sequence ID" value="NZ_CP014206.1"/>
</dbReference>
<feature type="active site" evidence="3">
    <location>
        <position position="236"/>
    </location>
</feature>
<evidence type="ECO:0000313" key="8">
    <source>
        <dbReference type="Proteomes" id="UP000055611"/>
    </source>
</evidence>
<reference evidence="6 8" key="1">
    <citation type="journal article" date="2016" name="Front. Microbiol.">
        <title>Genome Sequence of the Piezophilic, Mesophilic Sulfate-Reducing Bacterium Desulfovibrio indicus J2T.</title>
        <authorList>
            <person name="Cao J."/>
            <person name="Maignien L."/>
            <person name="Shao Z."/>
            <person name="Alain K."/>
            <person name="Jebbar M."/>
        </authorList>
    </citation>
    <scope>NUCLEOTIDE SEQUENCE [LARGE SCALE GENOMIC DNA]</scope>
    <source>
        <strain evidence="6 8">J2</strain>
    </source>
</reference>
<dbReference type="OrthoDB" id="9806170at2"/>
<organism evidence="7 9">
    <name type="scientific">Pseudodesulfovibrio indicus</name>
    <dbReference type="NCBI Taxonomy" id="1716143"/>
    <lineage>
        <taxon>Bacteria</taxon>
        <taxon>Pseudomonadati</taxon>
        <taxon>Thermodesulfobacteriota</taxon>
        <taxon>Desulfovibrionia</taxon>
        <taxon>Desulfovibrionales</taxon>
        <taxon>Desulfovibrionaceae</taxon>
    </lineage>
</organism>
<dbReference type="InterPro" id="IPR045865">
    <property type="entry name" value="ACT-like_dom_sf"/>
</dbReference>
<evidence type="ECO:0000313" key="7">
    <source>
        <dbReference type="EMBL" id="TDT90680.1"/>
    </source>
</evidence>
<comment type="similarity">
    <text evidence="3">Belongs to the PurU family.</text>
</comment>
<comment type="function">
    <text evidence="3">Catalyzes the hydrolysis of 10-formyltetrahydrofolate (formyl-FH4) to formate and tetrahydrofolate (FH4).</text>
</comment>
<keyword evidence="2 3" id="KW-0378">Hydrolase</keyword>
<dbReference type="Gene3D" id="3.40.50.170">
    <property type="entry name" value="Formyl transferase, N-terminal domain"/>
    <property type="match status" value="1"/>
</dbReference>
<dbReference type="PRINTS" id="PR01575">
    <property type="entry name" value="FFH4HYDRLASE"/>
</dbReference>
<dbReference type="InterPro" id="IPR041729">
    <property type="entry name" value="Formyl-FH4-Hydrolase_C"/>
</dbReference>
<evidence type="ECO:0000313" key="6">
    <source>
        <dbReference type="EMBL" id="AMK12386.1"/>
    </source>
</evidence>
<dbReference type="Proteomes" id="UP000295506">
    <property type="component" value="Unassembled WGS sequence"/>
</dbReference>
<dbReference type="PROSITE" id="PS51671">
    <property type="entry name" value="ACT"/>
    <property type="match status" value="1"/>
</dbReference>
<dbReference type="InterPro" id="IPR004810">
    <property type="entry name" value="PurU"/>
</dbReference>
<dbReference type="InterPro" id="IPR036477">
    <property type="entry name" value="Formyl_transf_N_sf"/>
</dbReference>
<evidence type="ECO:0000256" key="4">
    <source>
        <dbReference type="NCBIfam" id="TIGR00655"/>
    </source>
</evidence>
<comment type="catalytic activity">
    <reaction evidence="3">
        <text>(6R)-10-formyltetrahydrofolate + H2O = (6S)-5,6,7,8-tetrahydrofolate + formate + H(+)</text>
        <dbReference type="Rhea" id="RHEA:19833"/>
        <dbReference type="ChEBI" id="CHEBI:15377"/>
        <dbReference type="ChEBI" id="CHEBI:15378"/>
        <dbReference type="ChEBI" id="CHEBI:15740"/>
        <dbReference type="ChEBI" id="CHEBI:57453"/>
        <dbReference type="ChEBI" id="CHEBI:195366"/>
        <dbReference type="EC" id="3.5.1.10"/>
    </reaction>
</comment>
<evidence type="ECO:0000256" key="1">
    <source>
        <dbReference type="ARBA" id="ARBA00022563"/>
    </source>
</evidence>
<dbReference type="InterPro" id="IPR002376">
    <property type="entry name" value="Formyl_transf_N"/>
</dbReference>
<feature type="domain" description="ACT" evidence="5">
    <location>
        <begin position="10"/>
        <end position="93"/>
    </location>
</feature>
<dbReference type="Proteomes" id="UP000055611">
    <property type="component" value="Chromosome"/>
</dbReference>
<dbReference type="InterPro" id="IPR044074">
    <property type="entry name" value="PurU_ACT"/>
</dbReference>
<evidence type="ECO:0000313" key="9">
    <source>
        <dbReference type="Proteomes" id="UP000295506"/>
    </source>
</evidence>
<evidence type="ECO:0000259" key="5">
    <source>
        <dbReference type="PROSITE" id="PS51671"/>
    </source>
</evidence>
<dbReference type="NCBIfam" id="NF004684">
    <property type="entry name" value="PRK06027.1"/>
    <property type="match status" value="1"/>
</dbReference>
<dbReference type="GO" id="GO:0008864">
    <property type="term" value="F:formyltetrahydrofolate deformylase activity"/>
    <property type="evidence" value="ECO:0007669"/>
    <property type="project" value="UniProtKB-UniRule"/>
</dbReference>
<comment type="pathway">
    <text evidence="3">Purine metabolism; IMP biosynthesis via de novo pathway; formate from 10-formyl-5,6,7,8-tetrahydrofolate: step 1/1.</text>
</comment>